<keyword evidence="3" id="KW-1185">Reference proteome</keyword>
<proteinExistence type="predicted"/>
<evidence type="ECO:0000313" key="2">
    <source>
        <dbReference type="EMBL" id="CAG8727231.1"/>
    </source>
</evidence>
<feature type="region of interest" description="Disordered" evidence="1">
    <location>
        <begin position="39"/>
        <end position="60"/>
    </location>
</feature>
<evidence type="ECO:0000313" key="3">
    <source>
        <dbReference type="Proteomes" id="UP000789375"/>
    </source>
</evidence>
<gene>
    <name evidence="2" type="ORF">FMOSSE_LOCUS15428</name>
</gene>
<evidence type="ECO:0000256" key="1">
    <source>
        <dbReference type="SAM" id="MobiDB-lite"/>
    </source>
</evidence>
<accession>A0A9N9IBQ1</accession>
<feature type="non-terminal residue" evidence="2">
    <location>
        <position position="1"/>
    </location>
</feature>
<protein>
    <submittedName>
        <fullName evidence="2">14780_t:CDS:1</fullName>
    </submittedName>
</protein>
<organism evidence="2 3">
    <name type="scientific">Funneliformis mosseae</name>
    <name type="common">Endomycorrhizal fungus</name>
    <name type="synonym">Glomus mosseae</name>
    <dbReference type="NCBI Taxonomy" id="27381"/>
    <lineage>
        <taxon>Eukaryota</taxon>
        <taxon>Fungi</taxon>
        <taxon>Fungi incertae sedis</taxon>
        <taxon>Mucoromycota</taxon>
        <taxon>Glomeromycotina</taxon>
        <taxon>Glomeromycetes</taxon>
        <taxon>Glomerales</taxon>
        <taxon>Glomeraceae</taxon>
        <taxon>Funneliformis</taxon>
    </lineage>
</organism>
<name>A0A9N9IBQ1_FUNMO</name>
<comment type="caution">
    <text evidence="2">The sequence shown here is derived from an EMBL/GenBank/DDBJ whole genome shotgun (WGS) entry which is preliminary data.</text>
</comment>
<sequence>ISQDNTRDRCIPSGFTDWILEPEPYESFESHYAIISQTTPEADVSPRDLQAIETPGFMKK</sequence>
<dbReference type="AlphaFoldDB" id="A0A9N9IBQ1"/>
<reference evidence="2" key="1">
    <citation type="submission" date="2021-06" db="EMBL/GenBank/DDBJ databases">
        <authorList>
            <person name="Kallberg Y."/>
            <person name="Tangrot J."/>
            <person name="Rosling A."/>
        </authorList>
    </citation>
    <scope>NUCLEOTIDE SEQUENCE</scope>
    <source>
        <strain evidence="2">87-6 pot B 2015</strain>
    </source>
</reference>
<dbReference type="Proteomes" id="UP000789375">
    <property type="component" value="Unassembled WGS sequence"/>
</dbReference>
<dbReference type="EMBL" id="CAJVPP010015563">
    <property type="protein sequence ID" value="CAG8727231.1"/>
    <property type="molecule type" value="Genomic_DNA"/>
</dbReference>